<sequence length="178" mass="20889">MANWPQLGSRLYCRRHQGGGSKYVVVTERVARTAWWPKWEQELSECIKTYERCREANRKHGKKYGLLQHIEETKQIWETVDMNWITGLVPGGKKNFNTFLVIADRYRKSVRCLPCHKEDAAMETAFFLWNNIIATCRVPKIIISDRDTKFTSEVGSTFMTCYAQNLHFPQLTIHEKMV</sequence>
<gene>
    <name evidence="1" type="ORF">O181_034234</name>
</gene>
<dbReference type="SUPFAM" id="SSF53098">
    <property type="entry name" value="Ribonuclease H-like"/>
    <property type="match status" value="1"/>
</dbReference>
<protein>
    <recommendedName>
        <fullName evidence="3">Integrase catalytic domain-containing protein</fullName>
    </recommendedName>
</protein>
<organism evidence="1 2">
    <name type="scientific">Austropuccinia psidii MF-1</name>
    <dbReference type="NCBI Taxonomy" id="1389203"/>
    <lineage>
        <taxon>Eukaryota</taxon>
        <taxon>Fungi</taxon>
        <taxon>Dikarya</taxon>
        <taxon>Basidiomycota</taxon>
        <taxon>Pucciniomycotina</taxon>
        <taxon>Pucciniomycetes</taxon>
        <taxon>Pucciniales</taxon>
        <taxon>Sphaerophragmiaceae</taxon>
        <taxon>Austropuccinia</taxon>
    </lineage>
</organism>
<comment type="caution">
    <text evidence="1">The sequence shown here is derived from an EMBL/GenBank/DDBJ whole genome shotgun (WGS) entry which is preliminary data.</text>
</comment>
<name>A0A9Q3D0B0_9BASI</name>
<dbReference type="PANTHER" id="PTHR37984:SF5">
    <property type="entry name" value="PROTEIN NYNRIN-LIKE"/>
    <property type="match status" value="1"/>
</dbReference>
<dbReference type="InterPro" id="IPR036397">
    <property type="entry name" value="RNaseH_sf"/>
</dbReference>
<dbReference type="PANTHER" id="PTHR37984">
    <property type="entry name" value="PROTEIN CBG26694"/>
    <property type="match status" value="1"/>
</dbReference>
<dbReference type="GO" id="GO:0003676">
    <property type="term" value="F:nucleic acid binding"/>
    <property type="evidence" value="ECO:0007669"/>
    <property type="project" value="InterPro"/>
</dbReference>
<dbReference type="Gene3D" id="3.30.420.10">
    <property type="entry name" value="Ribonuclease H-like superfamily/Ribonuclease H"/>
    <property type="match status" value="1"/>
</dbReference>
<dbReference type="InterPro" id="IPR050951">
    <property type="entry name" value="Retrovirus_Pol_polyprotein"/>
</dbReference>
<reference evidence="1" key="1">
    <citation type="submission" date="2021-03" db="EMBL/GenBank/DDBJ databases">
        <title>Draft genome sequence of rust myrtle Austropuccinia psidii MF-1, a brazilian biotype.</title>
        <authorList>
            <person name="Quecine M.C."/>
            <person name="Pachon D.M.R."/>
            <person name="Bonatelli M.L."/>
            <person name="Correr F.H."/>
            <person name="Franceschini L.M."/>
            <person name="Leite T.F."/>
            <person name="Margarido G.R.A."/>
            <person name="Almeida C.A."/>
            <person name="Ferrarezi J.A."/>
            <person name="Labate C.A."/>
        </authorList>
    </citation>
    <scope>NUCLEOTIDE SEQUENCE</scope>
    <source>
        <strain evidence="1">MF-1</strain>
    </source>
</reference>
<dbReference type="Proteomes" id="UP000765509">
    <property type="component" value="Unassembled WGS sequence"/>
</dbReference>
<dbReference type="AlphaFoldDB" id="A0A9Q3D0B0"/>
<evidence type="ECO:0000313" key="1">
    <source>
        <dbReference type="EMBL" id="MBW0494519.1"/>
    </source>
</evidence>
<evidence type="ECO:0000313" key="2">
    <source>
        <dbReference type="Proteomes" id="UP000765509"/>
    </source>
</evidence>
<dbReference type="InterPro" id="IPR012337">
    <property type="entry name" value="RNaseH-like_sf"/>
</dbReference>
<dbReference type="OrthoDB" id="3227343at2759"/>
<accession>A0A9Q3D0B0</accession>
<proteinExistence type="predicted"/>
<keyword evidence="2" id="KW-1185">Reference proteome</keyword>
<evidence type="ECO:0008006" key="3">
    <source>
        <dbReference type="Google" id="ProtNLM"/>
    </source>
</evidence>
<dbReference type="EMBL" id="AVOT02012619">
    <property type="protein sequence ID" value="MBW0494519.1"/>
    <property type="molecule type" value="Genomic_DNA"/>
</dbReference>